<proteinExistence type="predicted"/>
<accession>A0A3F3Q2J0</accession>
<reference evidence="2 3" key="1">
    <citation type="submission" date="2018-07" db="EMBL/GenBank/DDBJ databases">
        <title>The genomes of Aspergillus section Nigri reveals drivers in fungal speciation.</title>
        <authorList>
            <consortium name="DOE Joint Genome Institute"/>
            <person name="Vesth T.C."/>
            <person name="Nybo J."/>
            <person name="Theobald S."/>
            <person name="Brandl J."/>
            <person name="Frisvad J.C."/>
            <person name="Nielsen K.F."/>
            <person name="Lyhne E.K."/>
            <person name="Kogle M.E."/>
            <person name="Kuo A."/>
            <person name="Riley R."/>
            <person name="Clum A."/>
            <person name="Nolan M."/>
            <person name="Lipzen A."/>
            <person name="Salamov A."/>
            <person name="Henrissat B."/>
            <person name="Wiebenga A."/>
            <person name="De vries R.P."/>
            <person name="Grigoriev I.V."/>
            <person name="Mortensen U.H."/>
            <person name="Andersen M.R."/>
            <person name="Baker S.E."/>
        </authorList>
    </citation>
    <scope>NUCLEOTIDE SEQUENCE [LARGE SCALE GENOMIC DNA]</scope>
    <source>
        <strain evidence="2 3">CBS 139.54b</strain>
    </source>
</reference>
<keyword evidence="1" id="KW-0812">Transmembrane</keyword>
<keyword evidence="3" id="KW-1185">Reference proteome</keyword>
<dbReference type="GeneID" id="38134741"/>
<feature type="transmembrane region" description="Helical" evidence="1">
    <location>
        <begin position="28"/>
        <end position="48"/>
    </location>
</feature>
<evidence type="ECO:0000313" key="3">
    <source>
        <dbReference type="Proteomes" id="UP000253729"/>
    </source>
</evidence>
<evidence type="ECO:0000256" key="1">
    <source>
        <dbReference type="SAM" id="Phobius"/>
    </source>
</evidence>
<organism evidence="2 3">
    <name type="scientific">Aspergillus welwitschiae</name>
    <dbReference type="NCBI Taxonomy" id="1341132"/>
    <lineage>
        <taxon>Eukaryota</taxon>
        <taxon>Fungi</taxon>
        <taxon>Dikarya</taxon>
        <taxon>Ascomycota</taxon>
        <taxon>Pezizomycotina</taxon>
        <taxon>Eurotiomycetes</taxon>
        <taxon>Eurotiomycetidae</taxon>
        <taxon>Eurotiales</taxon>
        <taxon>Aspergillaceae</taxon>
        <taxon>Aspergillus</taxon>
        <taxon>Aspergillus subgen. Circumdati</taxon>
    </lineage>
</organism>
<name>A0A3F3Q2J0_9EURO</name>
<dbReference type="EMBL" id="KZ852047">
    <property type="protein sequence ID" value="RDH33400.1"/>
    <property type="molecule type" value="Genomic_DNA"/>
</dbReference>
<dbReference type="AlphaFoldDB" id="A0A3F3Q2J0"/>
<keyword evidence="1" id="KW-1133">Transmembrane helix</keyword>
<sequence>MSADSYPHRVCLVAGWKILKKRKKKKKILLLIRTSQIPTTLLALPWLLSSIL</sequence>
<dbReference type="Proteomes" id="UP000253729">
    <property type="component" value="Unassembled WGS sequence"/>
</dbReference>
<protein>
    <submittedName>
        <fullName evidence="2">Uncharacterized protein</fullName>
    </submittedName>
</protein>
<keyword evidence="1" id="KW-0472">Membrane</keyword>
<feature type="non-terminal residue" evidence="2">
    <location>
        <position position="52"/>
    </location>
</feature>
<dbReference type="RefSeq" id="XP_026626422.1">
    <property type="nucleotide sequence ID" value="XM_026766385.1"/>
</dbReference>
<gene>
    <name evidence="2" type="ORF">BDQ94DRAFT_144073</name>
</gene>
<evidence type="ECO:0000313" key="2">
    <source>
        <dbReference type="EMBL" id="RDH33400.1"/>
    </source>
</evidence>